<keyword evidence="1" id="KW-1133">Transmembrane helix</keyword>
<dbReference type="InterPro" id="IPR024163">
    <property type="entry name" value="Aerotolerance_reg_N"/>
</dbReference>
<evidence type="ECO:0000313" key="3">
    <source>
        <dbReference type="EMBL" id="MFC3441797.1"/>
    </source>
</evidence>
<dbReference type="Proteomes" id="UP001595681">
    <property type="component" value="Unassembled WGS sequence"/>
</dbReference>
<dbReference type="Pfam" id="PF07584">
    <property type="entry name" value="BatA"/>
    <property type="match status" value="1"/>
</dbReference>
<evidence type="ECO:0000313" key="4">
    <source>
        <dbReference type="Proteomes" id="UP001595681"/>
    </source>
</evidence>
<comment type="caution">
    <text evidence="3">The sequence shown here is derived from an EMBL/GenBank/DDBJ whole genome shotgun (WGS) entry which is preliminary data.</text>
</comment>
<protein>
    <submittedName>
        <fullName evidence="3">BatA domain-containing protein</fullName>
    </submittedName>
</protein>
<gene>
    <name evidence="3" type="ORF">ACFOKF_11510</name>
</gene>
<feature type="transmembrane region" description="Helical" evidence="1">
    <location>
        <begin position="6"/>
        <end position="26"/>
    </location>
</feature>
<evidence type="ECO:0000259" key="2">
    <source>
        <dbReference type="Pfam" id="PF07584"/>
    </source>
</evidence>
<feature type="domain" description="Aerotolerance regulator N-terminal" evidence="2">
    <location>
        <begin position="3"/>
        <end position="77"/>
    </location>
</feature>
<sequence>MSMGLLFPAALAALAALIIPLILHIARKSEQLPTDFAALRWLRSRPKPRSRLRFDEWPLLLLRLALLALAALWLAQPVLFGAGDERPYVAVVPGAQVDQAAFADARLHWLAPGFPKIDTARPTGPLPVASLIRQLDAELPPKTPLTIVTPNILDGADADRLRLSRKVAWRVSGETTAAPDKPTTPPILAIRSDADHRAALRYIRAAALAWRTVEPDSAPTDAPLPDKTHILVWLAGGTLPASAVDWVRQGGTLLAASDTRLSADQPMVPLWRDADGQPLAQAATLGKGRLIRLTRPLVPAQMPILLDADFPTQLRALLTPTPSPARVAATDYAPLTGGRAYDQPPQQLRPWLAILIALLLLAERWLATSRRRNIAP</sequence>
<dbReference type="InterPro" id="IPR011933">
    <property type="entry name" value="Double_TM_dom"/>
</dbReference>
<keyword evidence="1" id="KW-0812">Transmembrane</keyword>
<evidence type="ECO:0000256" key="1">
    <source>
        <dbReference type="SAM" id="Phobius"/>
    </source>
</evidence>
<dbReference type="RefSeq" id="WP_380795754.1">
    <property type="nucleotide sequence ID" value="NZ_JBHRVU010000004.1"/>
</dbReference>
<accession>A0ABV7NHH2</accession>
<dbReference type="EMBL" id="JBHRVU010000004">
    <property type="protein sequence ID" value="MFC3441797.1"/>
    <property type="molecule type" value="Genomic_DNA"/>
</dbReference>
<proteinExistence type="predicted"/>
<reference evidence="4" key="1">
    <citation type="journal article" date="2019" name="Int. J. Syst. Evol. Microbiol.">
        <title>The Global Catalogue of Microorganisms (GCM) 10K type strain sequencing project: providing services to taxonomists for standard genome sequencing and annotation.</title>
        <authorList>
            <consortium name="The Broad Institute Genomics Platform"/>
            <consortium name="The Broad Institute Genome Sequencing Center for Infectious Disease"/>
            <person name="Wu L."/>
            <person name="Ma J."/>
        </authorList>
    </citation>
    <scope>NUCLEOTIDE SEQUENCE [LARGE SCALE GENOMIC DNA]</scope>
    <source>
        <strain evidence="4">CCM 7491</strain>
    </source>
</reference>
<dbReference type="NCBIfam" id="TIGR02226">
    <property type="entry name" value="two_anch"/>
    <property type="match status" value="1"/>
</dbReference>
<keyword evidence="1" id="KW-0472">Membrane</keyword>
<organism evidence="3 4">
    <name type="scientific">Sphingobium rhizovicinum</name>
    <dbReference type="NCBI Taxonomy" id="432308"/>
    <lineage>
        <taxon>Bacteria</taxon>
        <taxon>Pseudomonadati</taxon>
        <taxon>Pseudomonadota</taxon>
        <taxon>Alphaproteobacteria</taxon>
        <taxon>Sphingomonadales</taxon>
        <taxon>Sphingomonadaceae</taxon>
        <taxon>Sphingobium</taxon>
    </lineage>
</organism>
<feature type="transmembrane region" description="Helical" evidence="1">
    <location>
        <begin position="57"/>
        <end position="75"/>
    </location>
</feature>
<keyword evidence="4" id="KW-1185">Reference proteome</keyword>
<name>A0ABV7NHH2_9SPHN</name>